<dbReference type="PANTHER" id="PTHR43968">
    <property type="match status" value="1"/>
</dbReference>
<protein>
    <recommendedName>
        <fullName evidence="1">GST C-terminal domain-containing protein</fullName>
    </recommendedName>
</protein>
<dbReference type="InterPro" id="IPR004045">
    <property type="entry name" value="Glutathione_S-Trfase_N"/>
</dbReference>
<dbReference type="SUPFAM" id="SSF47616">
    <property type="entry name" value="GST C-terminal domain-like"/>
    <property type="match status" value="1"/>
</dbReference>
<dbReference type="InterPro" id="IPR010987">
    <property type="entry name" value="Glutathione-S-Trfase_C-like"/>
</dbReference>
<accession>A0A166LXV3</accession>
<dbReference type="InterPro" id="IPR040079">
    <property type="entry name" value="Glutathione_S-Trfase"/>
</dbReference>
<dbReference type="Gene3D" id="3.40.30.10">
    <property type="entry name" value="Glutaredoxin"/>
    <property type="match status" value="1"/>
</dbReference>
<dbReference type="InterPro" id="IPR036249">
    <property type="entry name" value="Thioredoxin-like_sf"/>
</dbReference>
<dbReference type="CDD" id="cd00299">
    <property type="entry name" value="GST_C_family"/>
    <property type="match status" value="1"/>
</dbReference>
<dbReference type="AlphaFoldDB" id="A0A166LXV3"/>
<feature type="domain" description="GST C-terminal" evidence="1">
    <location>
        <begin position="132"/>
        <end position="276"/>
    </location>
</feature>
<reference evidence="2 3" key="1">
    <citation type="journal article" date="2016" name="Mol. Biol. Evol.">
        <title>Comparative Genomics of Early-Diverging Mushroom-Forming Fungi Provides Insights into the Origins of Lignocellulose Decay Capabilities.</title>
        <authorList>
            <person name="Nagy L.G."/>
            <person name="Riley R."/>
            <person name="Tritt A."/>
            <person name="Adam C."/>
            <person name="Daum C."/>
            <person name="Floudas D."/>
            <person name="Sun H."/>
            <person name="Yadav J.S."/>
            <person name="Pangilinan J."/>
            <person name="Larsson K.H."/>
            <person name="Matsuura K."/>
            <person name="Barry K."/>
            <person name="Labutti K."/>
            <person name="Kuo R."/>
            <person name="Ohm R.A."/>
            <person name="Bhattacharya S.S."/>
            <person name="Shirouzu T."/>
            <person name="Yoshinaga Y."/>
            <person name="Martin F.M."/>
            <person name="Grigoriev I.V."/>
            <person name="Hibbett D.S."/>
        </authorList>
    </citation>
    <scope>NUCLEOTIDE SEQUENCE [LARGE SCALE GENOMIC DNA]</scope>
    <source>
        <strain evidence="2 3">CBS 109695</strain>
    </source>
</reference>
<dbReference type="PROSITE" id="PS50405">
    <property type="entry name" value="GST_CTER"/>
    <property type="match status" value="1"/>
</dbReference>
<dbReference type="Pfam" id="PF13417">
    <property type="entry name" value="GST_N_3"/>
    <property type="match status" value="1"/>
</dbReference>
<proteinExistence type="predicted"/>
<sequence>MTTSVDSGKHYHRQCTGPALETVNAHQDPAAEITLFGSCFCPFVQRAWVTFEHLDMPYKYGKHVACGFAVEVDPYQKPKELIEVSPKGLVPGLRLNKYDPPRAVNESTVIMEYVEELAANKNQRSLLPPRSNPYARALVRLQSDHVNRYLIPAFYRYIQAQEEAAQIEGGKEFIGAIEGLVSLFERAVKEGELSAVGLWRSDGELGWADVSAGPWLFRASNVLKHYRGFVLPPGEKVAAWLHRLYEHPAFARTCSTEDLYLDSYERYAHNRPNTSQVANAINSGRGLP</sequence>
<evidence type="ECO:0000313" key="2">
    <source>
        <dbReference type="EMBL" id="KZP23435.1"/>
    </source>
</evidence>
<dbReference type="InterPro" id="IPR036282">
    <property type="entry name" value="Glutathione-S-Trfase_C_sf"/>
</dbReference>
<organism evidence="2 3">
    <name type="scientific">Athelia psychrophila</name>
    <dbReference type="NCBI Taxonomy" id="1759441"/>
    <lineage>
        <taxon>Eukaryota</taxon>
        <taxon>Fungi</taxon>
        <taxon>Dikarya</taxon>
        <taxon>Basidiomycota</taxon>
        <taxon>Agaricomycotina</taxon>
        <taxon>Agaricomycetes</taxon>
        <taxon>Agaricomycetidae</taxon>
        <taxon>Atheliales</taxon>
        <taxon>Atheliaceae</taxon>
        <taxon>Athelia</taxon>
    </lineage>
</organism>
<keyword evidence="3" id="KW-1185">Reference proteome</keyword>
<gene>
    <name evidence="2" type="ORF">FIBSPDRAFT_930513</name>
</gene>
<dbReference type="SFLD" id="SFLDS00019">
    <property type="entry name" value="Glutathione_Transferase_(cytos"/>
    <property type="match status" value="1"/>
</dbReference>
<dbReference type="CDD" id="cd00570">
    <property type="entry name" value="GST_N_family"/>
    <property type="match status" value="1"/>
</dbReference>
<dbReference type="PANTHER" id="PTHR43968:SF6">
    <property type="entry name" value="GLUTATHIONE S-TRANSFERASE OMEGA"/>
    <property type="match status" value="1"/>
</dbReference>
<dbReference type="Gene3D" id="1.20.1050.10">
    <property type="match status" value="1"/>
</dbReference>
<name>A0A166LXV3_9AGAM</name>
<dbReference type="OrthoDB" id="4951845at2759"/>
<dbReference type="SUPFAM" id="SSF52833">
    <property type="entry name" value="Thioredoxin-like"/>
    <property type="match status" value="1"/>
</dbReference>
<evidence type="ECO:0000259" key="1">
    <source>
        <dbReference type="PROSITE" id="PS50405"/>
    </source>
</evidence>
<evidence type="ECO:0000313" key="3">
    <source>
        <dbReference type="Proteomes" id="UP000076532"/>
    </source>
</evidence>
<dbReference type="Proteomes" id="UP000076532">
    <property type="component" value="Unassembled WGS sequence"/>
</dbReference>
<dbReference type="STRING" id="436010.A0A166LXV3"/>
<dbReference type="GO" id="GO:0005737">
    <property type="term" value="C:cytoplasm"/>
    <property type="evidence" value="ECO:0007669"/>
    <property type="project" value="TreeGrafter"/>
</dbReference>
<dbReference type="EMBL" id="KV417532">
    <property type="protein sequence ID" value="KZP23435.1"/>
    <property type="molecule type" value="Genomic_DNA"/>
</dbReference>
<dbReference type="InterPro" id="IPR050983">
    <property type="entry name" value="GST_Omega/HSP26"/>
</dbReference>